<gene>
    <name evidence="11" type="ORF">JAV76_06060</name>
</gene>
<evidence type="ECO:0000313" key="11">
    <source>
        <dbReference type="EMBL" id="MBI9114575.1"/>
    </source>
</evidence>
<dbReference type="GO" id="GO:0005886">
    <property type="term" value="C:plasma membrane"/>
    <property type="evidence" value="ECO:0007669"/>
    <property type="project" value="UniProtKB-SubCell"/>
</dbReference>
<dbReference type="GO" id="GO:0044781">
    <property type="term" value="P:bacterial-type flagellum organization"/>
    <property type="evidence" value="ECO:0007669"/>
    <property type="project" value="UniProtKB-KW"/>
</dbReference>
<dbReference type="EMBL" id="JAEINH010000004">
    <property type="protein sequence ID" value="MBI9114575.1"/>
    <property type="molecule type" value="Genomic_DNA"/>
</dbReference>
<dbReference type="GO" id="GO:0015031">
    <property type="term" value="P:protein transport"/>
    <property type="evidence" value="ECO:0007669"/>
    <property type="project" value="UniProtKB-KW"/>
</dbReference>
<keyword evidence="4" id="KW-0813">Transport</keyword>
<evidence type="ECO:0000256" key="6">
    <source>
        <dbReference type="ARBA" id="ARBA00022500"/>
    </source>
</evidence>
<dbReference type="InterPro" id="IPR012823">
    <property type="entry name" value="Flagell_FliJ"/>
</dbReference>
<name>A0A934I9C1_9MICO</name>
<evidence type="ECO:0000256" key="7">
    <source>
        <dbReference type="ARBA" id="ARBA00022795"/>
    </source>
</evidence>
<keyword evidence="11" id="KW-0282">Flagellum</keyword>
<dbReference type="Proteomes" id="UP000602087">
    <property type="component" value="Unassembled WGS sequence"/>
</dbReference>
<comment type="caution">
    <text evidence="11">The sequence shown here is derived from an EMBL/GenBank/DDBJ whole genome shotgun (WGS) entry which is preliminary data.</text>
</comment>
<keyword evidence="11" id="KW-0966">Cell projection</keyword>
<comment type="subcellular location">
    <subcellularLocation>
        <location evidence="1">Cell membrane</location>
        <topology evidence="1">Peripheral membrane protein</topology>
        <orientation evidence="1">Cytoplasmic side</orientation>
    </subcellularLocation>
</comment>
<keyword evidence="5" id="KW-1003">Cell membrane</keyword>
<keyword evidence="6" id="KW-0145">Chemotaxis</keyword>
<dbReference type="GO" id="GO:0006935">
    <property type="term" value="P:chemotaxis"/>
    <property type="evidence" value="ECO:0007669"/>
    <property type="project" value="UniProtKB-KW"/>
</dbReference>
<organism evidence="11 12">
    <name type="scientific">Sanguibacter suaedae</name>
    <dbReference type="NCBI Taxonomy" id="2795737"/>
    <lineage>
        <taxon>Bacteria</taxon>
        <taxon>Bacillati</taxon>
        <taxon>Actinomycetota</taxon>
        <taxon>Actinomycetes</taxon>
        <taxon>Micrococcales</taxon>
        <taxon>Sanguibacteraceae</taxon>
        <taxon>Sanguibacter</taxon>
    </lineage>
</organism>
<dbReference type="GO" id="GO:0009288">
    <property type="term" value="C:bacterial-type flagellum"/>
    <property type="evidence" value="ECO:0007669"/>
    <property type="project" value="InterPro"/>
</dbReference>
<evidence type="ECO:0000256" key="1">
    <source>
        <dbReference type="ARBA" id="ARBA00004413"/>
    </source>
</evidence>
<reference evidence="11" key="1">
    <citation type="submission" date="2020-12" db="EMBL/GenBank/DDBJ databases">
        <title>Sanguibacter suaedae sp. nov., isolated from Suaeda aralocaspica.</title>
        <authorList>
            <person name="Ma Q."/>
        </authorList>
    </citation>
    <scope>NUCLEOTIDE SEQUENCE</scope>
    <source>
        <strain evidence="11">YZGR15</strain>
    </source>
</reference>
<comment type="similarity">
    <text evidence="2">Belongs to the FliJ family.</text>
</comment>
<keyword evidence="12" id="KW-1185">Reference proteome</keyword>
<keyword evidence="8" id="KW-0653">Protein transport</keyword>
<evidence type="ECO:0000313" key="12">
    <source>
        <dbReference type="Proteomes" id="UP000602087"/>
    </source>
</evidence>
<evidence type="ECO:0000256" key="4">
    <source>
        <dbReference type="ARBA" id="ARBA00022448"/>
    </source>
</evidence>
<evidence type="ECO:0000256" key="2">
    <source>
        <dbReference type="ARBA" id="ARBA00010004"/>
    </source>
</evidence>
<dbReference type="AlphaFoldDB" id="A0A934I9C1"/>
<keyword evidence="9" id="KW-0472">Membrane</keyword>
<evidence type="ECO:0000256" key="3">
    <source>
        <dbReference type="ARBA" id="ARBA00020392"/>
    </source>
</evidence>
<dbReference type="Gene3D" id="1.10.287.1700">
    <property type="match status" value="1"/>
</dbReference>
<dbReference type="InterPro" id="IPR053716">
    <property type="entry name" value="Flag_assembly_chemotaxis_eff"/>
</dbReference>
<evidence type="ECO:0000256" key="10">
    <source>
        <dbReference type="ARBA" id="ARBA00023225"/>
    </source>
</evidence>
<dbReference type="RefSeq" id="WP_198733141.1">
    <property type="nucleotide sequence ID" value="NZ_JAEINH010000004.1"/>
</dbReference>
<proteinExistence type="inferred from homology"/>
<keyword evidence="7" id="KW-1005">Bacterial flagellum biogenesis</keyword>
<evidence type="ECO:0000256" key="5">
    <source>
        <dbReference type="ARBA" id="ARBA00022475"/>
    </source>
</evidence>
<accession>A0A934I9C1</accession>
<keyword evidence="11" id="KW-0969">Cilium</keyword>
<protein>
    <recommendedName>
        <fullName evidence="3">Flagellar FliJ protein</fullName>
    </recommendedName>
</protein>
<keyword evidence="10" id="KW-1006">Bacterial flagellum protein export</keyword>
<sequence>MSPTFPLGGLLRFRKLQEEQAAADLARANADRWRAEARRAIATNELAAHELATNVDVGTWRKSIATRSALRGMVTEAAAATVTAMTDVQRSELAWSDARRRSVPLEKLAEKHLVRESVEDLRQEQIVLDEVATRRSQRGAFRPDDVA</sequence>
<evidence type="ECO:0000256" key="8">
    <source>
        <dbReference type="ARBA" id="ARBA00022927"/>
    </source>
</evidence>
<dbReference type="Pfam" id="PF02050">
    <property type="entry name" value="FliJ"/>
    <property type="match status" value="1"/>
</dbReference>
<dbReference type="GO" id="GO:0071973">
    <property type="term" value="P:bacterial-type flagellum-dependent cell motility"/>
    <property type="evidence" value="ECO:0007669"/>
    <property type="project" value="InterPro"/>
</dbReference>
<evidence type="ECO:0000256" key="9">
    <source>
        <dbReference type="ARBA" id="ARBA00023136"/>
    </source>
</evidence>